<dbReference type="EMBL" id="CAJOBC010000285">
    <property type="protein sequence ID" value="CAF3565892.1"/>
    <property type="molecule type" value="Genomic_DNA"/>
</dbReference>
<evidence type="ECO:0000256" key="15">
    <source>
        <dbReference type="ARBA" id="ARBA00023273"/>
    </source>
</evidence>
<dbReference type="AlphaFoldDB" id="A0A813RMI5"/>
<evidence type="ECO:0000256" key="8">
    <source>
        <dbReference type="ARBA" id="ARBA00021824"/>
    </source>
</evidence>
<evidence type="ECO:0000256" key="9">
    <source>
        <dbReference type="ARBA" id="ARBA00022468"/>
    </source>
</evidence>
<keyword evidence="12" id="KW-0206">Cytoskeleton</keyword>
<dbReference type="InterPro" id="IPR037521">
    <property type="entry name" value="FLCN/SMCR8_DENN"/>
</dbReference>
<dbReference type="Pfam" id="PF11704">
    <property type="entry name" value="Folliculin"/>
    <property type="match status" value="1"/>
</dbReference>
<feature type="domain" description="UDENN FLCN/SMCR8-type" evidence="17">
    <location>
        <begin position="57"/>
        <end position="551"/>
    </location>
</feature>
<dbReference type="EMBL" id="CAJNOK010003440">
    <property type="protein sequence ID" value="CAF0901218.1"/>
    <property type="molecule type" value="Genomic_DNA"/>
</dbReference>
<dbReference type="EMBL" id="CAJNOQ010000285">
    <property type="protein sequence ID" value="CAF0782432.1"/>
    <property type="molecule type" value="Genomic_DNA"/>
</dbReference>
<dbReference type="GO" id="GO:0005096">
    <property type="term" value="F:GTPase activator activity"/>
    <property type="evidence" value="ECO:0007669"/>
    <property type="project" value="UniProtKB-KW"/>
</dbReference>
<evidence type="ECO:0000313" key="19">
    <source>
        <dbReference type="EMBL" id="CAF0901218.1"/>
    </source>
</evidence>
<keyword evidence="9" id="KW-0343">GTPase activation</keyword>
<dbReference type="InterPro" id="IPR037520">
    <property type="entry name" value="Folliculin/SMCR8_longin"/>
</dbReference>
<evidence type="ECO:0000256" key="12">
    <source>
        <dbReference type="ARBA" id="ARBA00023212"/>
    </source>
</evidence>
<dbReference type="Gene3D" id="3.40.50.12430">
    <property type="match status" value="1"/>
</dbReference>
<dbReference type="Proteomes" id="UP000682733">
    <property type="component" value="Unassembled WGS sequence"/>
</dbReference>
<dbReference type="PROSITE" id="PS51834">
    <property type="entry name" value="DENN_FLCN_SMCR8"/>
    <property type="match status" value="1"/>
</dbReference>
<evidence type="ECO:0000256" key="6">
    <source>
        <dbReference type="ARBA" id="ARBA00004656"/>
    </source>
</evidence>
<dbReference type="GO" id="GO:1904263">
    <property type="term" value="P:positive regulation of TORC1 signaling"/>
    <property type="evidence" value="ECO:0007669"/>
    <property type="project" value="TreeGrafter"/>
</dbReference>
<keyword evidence="13" id="KW-0458">Lysosome</keyword>
<sequence length="575" mass="66067">MNASVFLHHFCDLHGPTILLCTETRYIHDTDDDDLLDTFYSQYTKAENLITKPECKSCTLSLDSILVSSIDPDCHLLFISAPNPNNQELYKNGRNACLRSLNCERAADIDQGVLFGDDENGYCLSFTFSIKDFHARGNQHLYSLCYLTSDKYYIISILPIITEYMKQIAKWMQNDATLTYEKEARIKGVDQMTPSTLSSEKYGHVITTLPAYVYRVLPHVPKNRALSEITHDQHITYRIHSLFVWLLRSTNRAIQENLFDAIPTEEETTKMERKEVLDDSSDPVSSSSPTAITRRRLTLVNFIPSSQIGNSILAVNDLTVDLYSDNNSQEYDFSTCANDALRLFQQFMEKINQIKHVHYILYHLCIGNQIIIKYSSKMKTKETIRQFLCLLRLLLPDGCCRLVESSAYVLSCSANILVLDSDTSPSCDSDIPLNNNNNSTDSLVILKITIDNDDKNIQEVKMETPVVQDFIVPSYIKTVIDLLSDTTMETEAFESVVVYHKMKYLNKSKLLFQLGRLRSKQNLSDKQLLDILNLKNSSDLEMVRFWQRGLSLAYRTRIRTLISDYQYFQQQQNSR</sequence>
<keyword evidence="14" id="KW-0539">Nucleus</keyword>
<accession>A0A813RMI5</accession>
<comment type="caution">
    <text evidence="18">The sequence shown here is derived from an EMBL/GenBank/DDBJ whole genome shotgun (WGS) entry which is preliminary data.</text>
</comment>
<dbReference type="GO" id="GO:0005829">
    <property type="term" value="C:cytosol"/>
    <property type="evidence" value="ECO:0007669"/>
    <property type="project" value="UniProtKB-SubCell"/>
</dbReference>
<evidence type="ECO:0000259" key="17">
    <source>
        <dbReference type="PROSITE" id="PS51834"/>
    </source>
</evidence>
<dbReference type="EMBL" id="CAJOBA010003441">
    <property type="protein sequence ID" value="CAF3681881.1"/>
    <property type="molecule type" value="Genomic_DNA"/>
</dbReference>
<evidence type="ECO:0000256" key="7">
    <source>
        <dbReference type="ARBA" id="ARBA00009987"/>
    </source>
</evidence>
<dbReference type="PANTHER" id="PTHR31441:SF2">
    <property type="entry name" value="FOLLICULIN"/>
    <property type="match status" value="1"/>
</dbReference>
<keyword evidence="15" id="KW-0966">Cell projection</keyword>
<feature type="region of interest" description="Disordered" evidence="16">
    <location>
        <begin position="269"/>
        <end position="289"/>
    </location>
</feature>
<evidence type="ECO:0000313" key="22">
    <source>
        <dbReference type="Proteomes" id="UP000663829"/>
    </source>
</evidence>
<dbReference type="Pfam" id="PF16692">
    <property type="entry name" value="Folliculin_C"/>
    <property type="match status" value="1"/>
</dbReference>
<evidence type="ECO:0000256" key="13">
    <source>
        <dbReference type="ARBA" id="ARBA00023228"/>
    </source>
</evidence>
<evidence type="ECO:0000256" key="14">
    <source>
        <dbReference type="ARBA" id="ARBA00023242"/>
    </source>
</evidence>
<dbReference type="GO" id="GO:0005813">
    <property type="term" value="C:centrosome"/>
    <property type="evidence" value="ECO:0007669"/>
    <property type="project" value="UniProtKB-SubCell"/>
</dbReference>
<evidence type="ECO:0000313" key="21">
    <source>
        <dbReference type="EMBL" id="CAF3681881.1"/>
    </source>
</evidence>
<comment type="subcellular location">
    <subcellularLocation>
        <location evidence="2">Cell projection</location>
        <location evidence="2">Cilium</location>
    </subcellularLocation>
    <subcellularLocation>
        <location evidence="4">Cytoplasm</location>
        <location evidence="4">Cytoskeleton</location>
        <location evidence="4">Microtubule organizing center</location>
        <location evidence="4">Centrosome</location>
    </subcellularLocation>
    <subcellularLocation>
        <location evidence="3">Cytoplasm</location>
        <location evidence="3">Cytoskeleton</location>
        <location evidence="3">Spindle</location>
    </subcellularLocation>
    <subcellularLocation>
        <location evidence="5">Cytoplasm</location>
        <location evidence="5">Cytosol</location>
    </subcellularLocation>
    <subcellularLocation>
        <location evidence="6">Lysosome membrane</location>
    </subcellularLocation>
    <subcellularLocation>
        <location evidence="1">Nucleus</location>
    </subcellularLocation>
</comment>
<evidence type="ECO:0000256" key="2">
    <source>
        <dbReference type="ARBA" id="ARBA00004138"/>
    </source>
</evidence>
<dbReference type="Proteomes" id="UP000681722">
    <property type="component" value="Unassembled WGS sequence"/>
</dbReference>
<dbReference type="InterPro" id="IPR032035">
    <property type="entry name" value="Folliculin_DENN"/>
</dbReference>
<keyword evidence="22" id="KW-1185">Reference proteome</keyword>
<name>A0A813RMI5_9BILA</name>
<keyword evidence="11" id="KW-0472">Membrane</keyword>
<protein>
    <recommendedName>
        <fullName evidence="8">Folliculin</fullName>
    </recommendedName>
</protein>
<dbReference type="PANTHER" id="PTHR31441">
    <property type="entry name" value="FOLLICULIN FAMILY MEMBER"/>
    <property type="match status" value="1"/>
</dbReference>
<evidence type="ECO:0000313" key="20">
    <source>
        <dbReference type="EMBL" id="CAF3565892.1"/>
    </source>
</evidence>
<evidence type="ECO:0000256" key="10">
    <source>
        <dbReference type="ARBA" id="ARBA00022490"/>
    </source>
</evidence>
<comment type="similarity">
    <text evidence="7">Belongs to the folliculin family.</text>
</comment>
<proteinExistence type="inferred from homology"/>
<dbReference type="GO" id="GO:0005929">
    <property type="term" value="C:cilium"/>
    <property type="evidence" value="ECO:0007669"/>
    <property type="project" value="UniProtKB-SubCell"/>
</dbReference>
<dbReference type="Proteomes" id="UP000663829">
    <property type="component" value="Unassembled WGS sequence"/>
</dbReference>
<evidence type="ECO:0000313" key="18">
    <source>
        <dbReference type="EMBL" id="CAF0782432.1"/>
    </source>
</evidence>
<gene>
    <name evidence="18" type="ORF">GPM918_LOCUS2546</name>
    <name evidence="19" type="ORF">OVA965_LOCUS9634</name>
    <name evidence="20" type="ORF">SRO942_LOCUS2546</name>
    <name evidence="21" type="ORF">TMI583_LOCUS9630</name>
</gene>
<evidence type="ECO:0000256" key="11">
    <source>
        <dbReference type="ARBA" id="ARBA00023136"/>
    </source>
</evidence>
<evidence type="ECO:0000256" key="3">
    <source>
        <dbReference type="ARBA" id="ARBA00004186"/>
    </source>
</evidence>
<evidence type="ECO:0000256" key="5">
    <source>
        <dbReference type="ARBA" id="ARBA00004514"/>
    </source>
</evidence>
<evidence type="ECO:0000256" key="1">
    <source>
        <dbReference type="ARBA" id="ARBA00004123"/>
    </source>
</evidence>
<reference evidence="18" key="1">
    <citation type="submission" date="2021-02" db="EMBL/GenBank/DDBJ databases">
        <authorList>
            <person name="Nowell W R."/>
        </authorList>
    </citation>
    <scope>NUCLEOTIDE SEQUENCE</scope>
</reference>
<dbReference type="Gene3D" id="1.10.10.1730">
    <property type="entry name" value="Folliculin"/>
    <property type="match status" value="1"/>
</dbReference>
<evidence type="ECO:0000256" key="4">
    <source>
        <dbReference type="ARBA" id="ARBA00004300"/>
    </source>
</evidence>
<evidence type="ECO:0000256" key="16">
    <source>
        <dbReference type="SAM" id="MobiDB-lite"/>
    </source>
</evidence>
<dbReference type="GO" id="GO:0005634">
    <property type="term" value="C:nucleus"/>
    <property type="evidence" value="ECO:0007669"/>
    <property type="project" value="UniProtKB-SubCell"/>
</dbReference>
<keyword evidence="10" id="KW-0963">Cytoplasm</keyword>
<dbReference type="Proteomes" id="UP000677228">
    <property type="component" value="Unassembled WGS sequence"/>
</dbReference>
<dbReference type="GO" id="GO:0005765">
    <property type="term" value="C:lysosomal membrane"/>
    <property type="evidence" value="ECO:0007669"/>
    <property type="project" value="UniProtKB-SubCell"/>
</dbReference>
<dbReference type="GO" id="GO:0005819">
    <property type="term" value="C:spindle"/>
    <property type="evidence" value="ECO:0007669"/>
    <property type="project" value="UniProtKB-SubCell"/>
</dbReference>
<dbReference type="OrthoDB" id="5599713at2759"/>
<dbReference type="InterPro" id="IPR021713">
    <property type="entry name" value="Folliculin"/>
</dbReference>
<organism evidence="18 22">
    <name type="scientific">Didymodactylos carnosus</name>
    <dbReference type="NCBI Taxonomy" id="1234261"/>
    <lineage>
        <taxon>Eukaryota</taxon>
        <taxon>Metazoa</taxon>
        <taxon>Spiralia</taxon>
        <taxon>Gnathifera</taxon>
        <taxon>Rotifera</taxon>
        <taxon>Eurotatoria</taxon>
        <taxon>Bdelloidea</taxon>
        <taxon>Philodinida</taxon>
        <taxon>Philodinidae</taxon>
        <taxon>Didymodactylos</taxon>
    </lineage>
</organism>
<dbReference type="InterPro" id="IPR044886">
    <property type="entry name" value="FLCN_DENN_C_sf"/>
</dbReference>